<organism evidence="1 2">
    <name type="scientific">Mycobacterium pinniadriaticum</name>
    <dbReference type="NCBI Taxonomy" id="2994102"/>
    <lineage>
        <taxon>Bacteria</taxon>
        <taxon>Bacillati</taxon>
        <taxon>Actinomycetota</taxon>
        <taxon>Actinomycetes</taxon>
        <taxon>Mycobacteriales</taxon>
        <taxon>Mycobacteriaceae</taxon>
        <taxon>Mycobacterium</taxon>
    </lineage>
</organism>
<reference evidence="1 2" key="1">
    <citation type="submission" date="2022-11" db="EMBL/GenBank/DDBJ databases">
        <title>Mycobacterium sp. nov.</title>
        <authorList>
            <person name="Papic B."/>
            <person name="Spicic S."/>
            <person name="Duvnjak S."/>
        </authorList>
    </citation>
    <scope>NUCLEOTIDE SEQUENCE [LARGE SCALE GENOMIC DNA]</scope>
    <source>
        <strain evidence="1 2">CVI_P4</strain>
    </source>
</reference>
<sequence>MVKLLNRVATLECPDTGPLDPAQSTEATLVTAVVDLLLDWDLLDIDIALTELAEWLEITPLTARRTLQRLGMLPGALVSIDQSEQAMVRIRIEMDRCPLTC</sequence>
<dbReference type="EMBL" id="JAPJDO010000061">
    <property type="protein sequence ID" value="MCX2941162.1"/>
    <property type="molecule type" value="Genomic_DNA"/>
</dbReference>
<accession>A0ABT3SNP4</accession>
<name>A0ABT3SNP4_9MYCO</name>
<dbReference type="Proteomes" id="UP001300745">
    <property type="component" value="Unassembled WGS sequence"/>
</dbReference>
<protein>
    <submittedName>
        <fullName evidence="1">Uncharacterized protein</fullName>
    </submittedName>
</protein>
<keyword evidence="2" id="KW-1185">Reference proteome</keyword>
<gene>
    <name evidence="1" type="ORF">ORI27_31215</name>
</gene>
<comment type="caution">
    <text evidence="1">The sequence shown here is derived from an EMBL/GenBank/DDBJ whole genome shotgun (WGS) entry which is preliminary data.</text>
</comment>
<dbReference type="RefSeq" id="WP_266001064.1">
    <property type="nucleotide sequence ID" value="NZ_JAPJDN010000061.1"/>
</dbReference>
<evidence type="ECO:0000313" key="1">
    <source>
        <dbReference type="EMBL" id="MCX2941162.1"/>
    </source>
</evidence>
<evidence type="ECO:0000313" key="2">
    <source>
        <dbReference type="Proteomes" id="UP001300745"/>
    </source>
</evidence>
<proteinExistence type="predicted"/>